<evidence type="ECO:0000256" key="7">
    <source>
        <dbReference type="ARBA" id="ARBA00022723"/>
    </source>
</evidence>
<keyword evidence="10" id="KW-0408">Iron</keyword>
<evidence type="ECO:0000256" key="12">
    <source>
        <dbReference type="ARBA" id="ARBA00037975"/>
    </source>
</evidence>
<name>A0A171KS16_9BURK</name>
<dbReference type="AlphaFoldDB" id="A0A171KS16"/>
<evidence type="ECO:0000256" key="6">
    <source>
        <dbReference type="ARBA" id="ARBA00022692"/>
    </source>
</evidence>
<dbReference type="STRING" id="206506.AAV32_10300"/>
<comment type="caution">
    <text evidence="15">The sequence shown here is derived from an EMBL/GenBank/DDBJ whole genome shotgun (WGS) entry which is preliminary data.</text>
</comment>
<keyword evidence="3" id="KW-0813">Transport</keyword>
<keyword evidence="17" id="KW-1185">Reference proteome</keyword>
<dbReference type="Proteomes" id="UP000292039">
    <property type="component" value="Unassembled WGS sequence"/>
</dbReference>
<feature type="transmembrane region" description="Helical" evidence="13">
    <location>
        <begin position="12"/>
        <end position="34"/>
    </location>
</feature>
<dbReference type="GO" id="GO:0022904">
    <property type="term" value="P:respiratory electron transport chain"/>
    <property type="evidence" value="ECO:0007669"/>
    <property type="project" value="InterPro"/>
</dbReference>
<dbReference type="GO" id="GO:0005886">
    <property type="term" value="C:plasma membrane"/>
    <property type="evidence" value="ECO:0007669"/>
    <property type="project" value="UniProtKB-SubCell"/>
</dbReference>
<evidence type="ECO:0000256" key="5">
    <source>
        <dbReference type="ARBA" id="ARBA00022617"/>
    </source>
</evidence>
<evidence type="ECO:0000313" key="18">
    <source>
        <dbReference type="Proteomes" id="UP000292039"/>
    </source>
</evidence>
<evidence type="ECO:0000313" key="16">
    <source>
        <dbReference type="EMBL" id="RZS66751.1"/>
    </source>
</evidence>
<dbReference type="SUPFAM" id="SSF81342">
    <property type="entry name" value="Transmembrane di-heme cytochromes"/>
    <property type="match status" value="1"/>
</dbReference>
<evidence type="ECO:0000256" key="1">
    <source>
        <dbReference type="ARBA" id="ARBA00001970"/>
    </source>
</evidence>
<organism evidence="15 17">
    <name type="scientific">Kerstersia gyiorum</name>
    <dbReference type="NCBI Taxonomy" id="206506"/>
    <lineage>
        <taxon>Bacteria</taxon>
        <taxon>Pseudomonadati</taxon>
        <taxon>Pseudomonadota</taxon>
        <taxon>Betaproteobacteria</taxon>
        <taxon>Burkholderiales</taxon>
        <taxon>Alcaligenaceae</taxon>
        <taxon>Kerstersia</taxon>
    </lineage>
</organism>
<evidence type="ECO:0000256" key="8">
    <source>
        <dbReference type="ARBA" id="ARBA00022982"/>
    </source>
</evidence>
<dbReference type="PANTHER" id="PTHR30529:SF1">
    <property type="entry name" value="CYTOCHROME B561 HOMOLOG 2"/>
    <property type="match status" value="1"/>
</dbReference>
<dbReference type="GO" id="GO:0046872">
    <property type="term" value="F:metal ion binding"/>
    <property type="evidence" value="ECO:0007669"/>
    <property type="project" value="UniProtKB-KW"/>
</dbReference>
<comment type="subcellular location">
    <subcellularLocation>
        <location evidence="2">Cell membrane</location>
        <topology evidence="2">Multi-pass membrane protein</topology>
    </subcellularLocation>
</comment>
<keyword evidence="6 13" id="KW-0812">Transmembrane</keyword>
<reference evidence="16 18" key="2">
    <citation type="submission" date="2019-02" db="EMBL/GenBank/DDBJ databases">
        <title>Genomic Encyclopedia of Type Strains, Phase IV (KMG-IV): sequencing the most valuable type-strain genomes for metagenomic binning, comparative biology and taxonomic classification.</title>
        <authorList>
            <person name="Goeker M."/>
        </authorList>
    </citation>
    <scope>NUCLEOTIDE SEQUENCE [LARGE SCALE GENOMIC DNA]</scope>
    <source>
        <strain evidence="16 18">DSM 16618</strain>
    </source>
</reference>
<evidence type="ECO:0000259" key="14">
    <source>
        <dbReference type="Pfam" id="PF01292"/>
    </source>
</evidence>
<proteinExistence type="inferred from homology"/>
<feature type="domain" description="Cytochrome b561 bacterial/Ni-hydrogenase" evidence="14">
    <location>
        <begin position="9"/>
        <end position="178"/>
    </location>
</feature>
<evidence type="ECO:0000256" key="13">
    <source>
        <dbReference type="SAM" id="Phobius"/>
    </source>
</evidence>
<gene>
    <name evidence="15" type="ORF">AAV32_10300</name>
    <name evidence="16" type="ORF">EV679_2908</name>
</gene>
<evidence type="ECO:0000256" key="3">
    <source>
        <dbReference type="ARBA" id="ARBA00022448"/>
    </source>
</evidence>
<dbReference type="OrthoDB" id="8536275at2"/>
<dbReference type="InterPro" id="IPR016174">
    <property type="entry name" value="Di-haem_cyt_TM"/>
</dbReference>
<dbReference type="EMBL" id="SGWZ01000005">
    <property type="protein sequence ID" value="RZS66751.1"/>
    <property type="molecule type" value="Genomic_DNA"/>
</dbReference>
<keyword evidence="11 13" id="KW-0472">Membrane</keyword>
<dbReference type="GO" id="GO:0020037">
    <property type="term" value="F:heme binding"/>
    <property type="evidence" value="ECO:0007669"/>
    <property type="project" value="TreeGrafter"/>
</dbReference>
<keyword evidence="4" id="KW-1003">Cell membrane</keyword>
<reference evidence="15 17" key="1">
    <citation type="submission" date="2015-04" db="EMBL/GenBank/DDBJ databases">
        <title>Genome sequence of Kerstersia gyiorum CG1.</title>
        <authorList>
            <person name="Greninger A.L."/>
            <person name="Kozyreva V."/>
            <person name="Chaturvedi V."/>
        </authorList>
    </citation>
    <scope>NUCLEOTIDE SEQUENCE [LARGE SCALE GENOMIC DNA]</scope>
    <source>
        <strain evidence="15 17">CG1</strain>
    </source>
</reference>
<sequence>MPKPQDTQYAPFAKLLHWLIALLMPGILALGFYMQDLPFSPGKLQLYSWHKWLGVTVFLLALVRIGYRLGHPPPALPAHMNRLERLAAHGGHLALYALMLSIPLSGWLMSSAKGVQTVWFGVLPLPDLLARDRALGDTLAQVHAFLNFAFLGMLLLHTLAALKHQFIDKDGLLARMLPRCACATGKRSSQA</sequence>
<feature type="transmembrane region" description="Helical" evidence="13">
    <location>
        <begin position="46"/>
        <end position="65"/>
    </location>
</feature>
<feature type="transmembrane region" description="Helical" evidence="13">
    <location>
        <begin position="86"/>
        <end position="109"/>
    </location>
</feature>
<evidence type="ECO:0000256" key="9">
    <source>
        <dbReference type="ARBA" id="ARBA00022989"/>
    </source>
</evidence>
<dbReference type="PANTHER" id="PTHR30529">
    <property type="entry name" value="CYTOCHROME B561"/>
    <property type="match status" value="1"/>
</dbReference>
<dbReference type="PATRIC" id="fig|206506.3.peg.2203"/>
<dbReference type="Pfam" id="PF01292">
    <property type="entry name" value="Ni_hydr_CYTB"/>
    <property type="match status" value="1"/>
</dbReference>
<keyword evidence="5" id="KW-0349">Heme</keyword>
<dbReference type="GO" id="GO:0009055">
    <property type="term" value="F:electron transfer activity"/>
    <property type="evidence" value="ECO:0007669"/>
    <property type="project" value="InterPro"/>
</dbReference>
<evidence type="ECO:0000256" key="11">
    <source>
        <dbReference type="ARBA" id="ARBA00023136"/>
    </source>
</evidence>
<evidence type="ECO:0000256" key="4">
    <source>
        <dbReference type="ARBA" id="ARBA00022475"/>
    </source>
</evidence>
<evidence type="ECO:0000256" key="2">
    <source>
        <dbReference type="ARBA" id="ARBA00004651"/>
    </source>
</evidence>
<keyword evidence="9 13" id="KW-1133">Transmembrane helix</keyword>
<keyword evidence="7" id="KW-0479">Metal-binding</keyword>
<dbReference type="RefSeq" id="WP_068371601.1">
    <property type="nucleotide sequence ID" value="NZ_CBCSEB010000009.1"/>
</dbReference>
<dbReference type="EMBL" id="LBNE01000006">
    <property type="protein sequence ID" value="KKO71683.1"/>
    <property type="molecule type" value="Genomic_DNA"/>
</dbReference>
<dbReference type="InterPro" id="IPR011577">
    <property type="entry name" value="Cyt_b561_bac/Ni-Hgenase"/>
</dbReference>
<protein>
    <submittedName>
        <fullName evidence="15 16">Cytochrome b561</fullName>
    </submittedName>
</protein>
<evidence type="ECO:0000256" key="10">
    <source>
        <dbReference type="ARBA" id="ARBA00023004"/>
    </source>
</evidence>
<comment type="cofactor">
    <cofactor evidence="1">
        <name>heme b</name>
        <dbReference type="ChEBI" id="CHEBI:60344"/>
    </cofactor>
</comment>
<dbReference type="Proteomes" id="UP000078084">
    <property type="component" value="Unassembled WGS sequence"/>
</dbReference>
<evidence type="ECO:0000313" key="17">
    <source>
        <dbReference type="Proteomes" id="UP000078084"/>
    </source>
</evidence>
<keyword evidence="8" id="KW-0249">Electron transport</keyword>
<accession>A0A171KS16</accession>
<dbReference type="Gene3D" id="1.20.950.20">
    <property type="entry name" value="Transmembrane di-heme cytochromes, Chain C"/>
    <property type="match status" value="1"/>
</dbReference>
<dbReference type="InterPro" id="IPR052168">
    <property type="entry name" value="Cytochrome_b561_oxidase"/>
</dbReference>
<feature type="transmembrane region" description="Helical" evidence="13">
    <location>
        <begin position="142"/>
        <end position="162"/>
    </location>
</feature>
<evidence type="ECO:0000313" key="15">
    <source>
        <dbReference type="EMBL" id="KKO71683.1"/>
    </source>
</evidence>
<comment type="similarity">
    <text evidence="12">Belongs to the cytochrome b561 family.</text>
</comment>